<dbReference type="InterPro" id="IPR018247">
    <property type="entry name" value="EF_Hand_1_Ca_BS"/>
</dbReference>
<feature type="domain" description="EF-hand" evidence="2">
    <location>
        <begin position="174"/>
        <end position="209"/>
    </location>
</feature>
<protein>
    <recommendedName>
        <fullName evidence="2">EF-hand domain-containing protein</fullName>
    </recommendedName>
</protein>
<reference evidence="3" key="1">
    <citation type="submission" date="2009-12" db="EMBL/GenBank/DDBJ databases">
        <title>Genome structure of bdelloid rotifers: shaped by asexuality or desiccation?</title>
        <authorList>
            <person name="Gladyshev E.A."/>
            <person name="Arkhipova I.R."/>
        </authorList>
    </citation>
    <scope>NUCLEOTIDE SEQUENCE</scope>
</reference>
<dbReference type="Gene3D" id="1.10.238.10">
    <property type="entry name" value="EF-hand"/>
    <property type="match status" value="2"/>
</dbReference>
<name>D4NWE6_ADIVA</name>
<accession>D4NWE6</accession>
<evidence type="ECO:0000313" key="3">
    <source>
        <dbReference type="EMBL" id="ADD91465.1"/>
    </source>
</evidence>
<proteinExistence type="predicted"/>
<evidence type="ECO:0000259" key="2">
    <source>
        <dbReference type="PROSITE" id="PS50222"/>
    </source>
</evidence>
<dbReference type="GO" id="GO:0005509">
    <property type="term" value="F:calcium ion binding"/>
    <property type="evidence" value="ECO:0007669"/>
    <property type="project" value="InterPro"/>
</dbReference>
<dbReference type="SUPFAM" id="SSF47473">
    <property type="entry name" value="EF-hand"/>
    <property type="match status" value="1"/>
</dbReference>
<dbReference type="PROSITE" id="PS50222">
    <property type="entry name" value="EF_HAND_2"/>
    <property type="match status" value="1"/>
</dbReference>
<evidence type="ECO:0000256" key="1">
    <source>
        <dbReference type="ARBA" id="ARBA00022837"/>
    </source>
</evidence>
<dbReference type="InterPro" id="IPR002048">
    <property type="entry name" value="EF_hand_dom"/>
</dbReference>
<dbReference type="PROSITE" id="PS00018">
    <property type="entry name" value="EF_HAND_1"/>
    <property type="match status" value="2"/>
</dbReference>
<dbReference type="AlphaFoldDB" id="D4NWE6"/>
<organism evidence="3">
    <name type="scientific">Adineta vaga</name>
    <name type="common">Rotifer</name>
    <name type="synonym">Callidina vaga</name>
    <dbReference type="NCBI Taxonomy" id="104782"/>
    <lineage>
        <taxon>Eukaryota</taxon>
        <taxon>Metazoa</taxon>
        <taxon>Spiralia</taxon>
        <taxon>Gnathifera</taxon>
        <taxon>Rotifera</taxon>
        <taxon>Eurotatoria</taxon>
        <taxon>Bdelloidea</taxon>
        <taxon>Adinetida</taxon>
        <taxon>Adinetidae</taxon>
        <taxon>Adineta</taxon>
    </lineage>
</organism>
<dbReference type="InterPro" id="IPR011992">
    <property type="entry name" value="EF-hand-dom_pair"/>
</dbReference>
<keyword evidence="1" id="KW-0106">Calcium</keyword>
<dbReference type="EMBL" id="GU373046">
    <property type="protein sequence ID" value="ADD91465.1"/>
    <property type="molecule type" value="Genomic_DNA"/>
</dbReference>
<sequence>MTSITQNILNLSFSLLSLHSFDTMGSRKSKHISPVTNLTDQQVAKICHETNLTCTEVHRQYLDFREQYPDGLITQICITSLCYLVNLEILSMQLSFRIHNHYFFNRDQDHNGAIDFIEFISLTHKLDPNYINDENIYLALLFDIYLEKRELKPLVESIYDLAGLPEDERHGMNSTHAQVKHLLNKLDKNGDKRLSKEEFLNEQTWANDERLGHFFFNY</sequence>